<protein>
    <submittedName>
        <fullName evidence="2">Uncharacterized protein</fullName>
    </submittedName>
</protein>
<evidence type="ECO:0000256" key="1">
    <source>
        <dbReference type="SAM" id="SignalP"/>
    </source>
</evidence>
<evidence type="ECO:0000313" key="2">
    <source>
        <dbReference type="EMBL" id="TXJ12724.1"/>
    </source>
</evidence>
<reference evidence="2 3" key="1">
    <citation type="journal article" date="1992" name="Lakartidningen">
        <title>[Penicillin V and not amoxicillin is the first choice preparation in acute otitis].</title>
        <authorList>
            <person name="Kamme C."/>
            <person name="Lundgren K."/>
            <person name="Prellner K."/>
        </authorList>
    </citation>
    <scope>NUCLEOTIDE SEQUENCE [LARGE SCALE GENOMIC DNA]</scope>
    <source>
        <strain evidence="2 3">W1</strain>
    </source>
</reference>
<dbReference type="EMBL" id="SAXT01000003">
    <property type="protein sequence ID" value="TXJ12724.1"/>
    <property type="molecule type" value="Genomic_DNA"/>
</dbReference>
<gene>
    <name evidence="2" type="ORF">EPJ80_03745</name>
</gene>
<evidence type="ECO:0000313" key="3">
    <source>
        <dbReference type="Proteomes" id="UP000325116"/>
    </source>
</evidence>
<comment type="caution">
    <text evidence="2">The sequence shown here is derived from an EMBL/GenBank/DDBJ whole genome shotgun (WGS) entry which is preliminary data.</text>
</comment>
<dbReference type="Proteomes" id="UP000325116">
    <property type="component" value="Unassembled WGS sequence"/>
</dbReference>
<organism evidence="2 3">
    <name type="scientific">Brachyspira aalborgi</name>
    <dbReference type="NCBI Taxonomy" id="29522"/>
    <lineage>
        <taxon>Bacteria</taxon>
        <taxon>Pseudomonadati</taxon>
        <taxon>Spirochaetota</taxon>
        <taxon>Spirochaetia</taxon>
        <taxon>Brachyspirales</taxon>
        <taxon>Brachyspiraceae</taxon>
        <taxon>Brachyspira</taxon>
    </lineage>
</organism>
<sequence length="174" mass="18245">MNNTKTIFKSLLIMIVAISLFTVSCSKDEGKPTSPAPSTPITITADSITKGFTALGKTKNIDGLVFDFSVFIATKTGAELTAQDGKASNNDALKTALGNLGISITGATVKSEVTGEIDITKGDNINVKVTITPSGNNTLDSKVSDSYTVNNAKAVEVSLILKTATGKKWNEKQK</sequence>
<name>A0A5C8CGW6_9SPIR</name>
<feature type="chain" id="PRO_5022886845" evidence="1">
    <location>
        <begin position="27"/>
        <end position="174"/>
    </location>
</feature>
<feature type="signal peptide" evidence="1">
    <location>
        <begin position="1"/>
        <end position="26"/>
    </location>
</feature>
<proteinExistence type="predicted"/>
<dbReference type="RefSeq" id="WP_147757958.1">
    <property type="nucleotide sequence ID" value="NZ_SAXT01000003.1"/>
</dbReference>
<dbReference type="AlphaFoldDB" id="A0A5C8CGW6"/>
<dbReference type="PROSITE" id="PS51257">
    <property type="entry name" value="PROKAR_LIPOPROTEIN"/>
    <property type="match status" value="1"/>
</dbReference>
<accession>A0A5C8CGW6</accession>
<keyword evidence="1" id="KW-0732">Signal</keyword>